<name>A0A5D0NAY9_9ACTN</name>
<dbReference type="InterPro" id="IPR052164">
    <property type="entry name" value="Anthracycline_SecMetBiosynth"/>
</dbReference>
<dbReference type="InterPro" id="IPR004360">
    <property type="entry name" value="Glyas_Fos-R_dOase_dom"/>
</dbReference>
<feature type="region of interest" description="Disordered" evidence="1">
    <location>
        <begin position="223"/>
        <end position="244"/>
    </location>
</feature>
<dbReference type="Pfam" id="PF00903">
    <property type="entry name" value="Glyoxalase"/>
    <property type="match status" value="2"/>
</dbReference>
<dbReference type="PANTHER" id="PTHR33993">
    <property type="entry name" value="GLYOXALASE-RELATED"/>
    <property type="match status" value="1"/>
</dbReference>
<gene>
    <name evidence="3" type="ORF">FXF69_35980</name>
</gene>
<accession>A0A5D0NAY9</accession>
<evidence type="ECO:0000259" key="2">
    <source>
        <dbReference type="PROSITE" id="PS51819"/>
    </source>
</evidence>
<feature type="domain" description="VOC" evidence="2">
    <location>
        <begin position="140"/>
        <end position="257"/>
    </location>
</feature>
<feature type="domain" description="VOC" evidence="2">
    <location>
        <begin position="12"/>
        <end position="126"/>
    </location>
</feature>
<proteinExistence type="predicted"/>
<comment type="caution">
    <text evidence="3">The sequence shown here is derived from an EMBL/GenBank/DDBJ whole genome shotgun (WGS) entry which is preliminary data.</text>
</comment>
<dbReference type="PROSITE" id="PS51819">
    <property type="entry name" value="VOC"/>
    <property type="match status" value="2"/>
</dbReference>
<dbReference type="Proteomes" id="UP000323380">
    <property type="component" value="Unassembled WGS sequence"/>
</dbReference>
<dbReference type="RefSeq" id="WP_067886952.1">
    <property type="nucleotide sequence ID" value="NZ_VSFG01000010.1"/>
</dbReference>
<dbReference type="CDD" id="cd07247">
    <property type="entry name" value="SgaA_N_like"/>
    <property type="match status" value="2"/>
</dbReference>
<dbReference type="SUPFAM" id="SSF54593">
    <property type="entry name" value="Glyoxalase/Bleomycin resistance protein/Dihydroxybiphenyl dioxygenase"/>
    <property type="match status" value="2"/>
</dbReference>
<dbReference type="AlphaFoldDB" id="A0A5D0NAY9"/>
<reference evidence="3 4" key="1">
    <citation type="submission" date="2019-08" db="EMBL/GenBank/DDBJ databases">
        <title>Actinomadura sp. nov. CYP1-5 isolated from mountain soil.</title>
        <authorList>
            <person name="Songsumanus A."/>
            <person name="Kuncharoen N."/>
            <person name="Kudo T."/>
            <person name="Yuki M."/>
            <person name="Igarashi Y."/>
            <person name="Tanasupawat S."/>
        </authorList>
    </citation>
    <scope>NUCLEOTIDE SEQUENCE [LARGE SCALE GENOMIC DNA]</scope>
    <source>
        <strain evidence="3 4">JCM 14158</strain>
    </source>
</reference>
<evidence type="ECO:0000313" key="3">
    <source>
        <dbReference type="EMBL" id="TYB41509.1"/>
    </source>
</evidence>
<evidence type="ECO:0000313" key="4">
    <source>
        <dbReference type="Proteomes" id="UP000323380"/>
    </source>
</evidence>
<protein>
    <submittedName>
        <fullName evidence="3">VOC family protein</fullName>
    </submittedName>
</protein>
<dbReference type="STRING" id="1220554.GCA_001552135_01537"/>
<dbReference type="EMBL" id="VSFG01000010">
    <property type="protein sequence ID" value="TYB41509.1"/>
    <property type="molecule type" value="Genomic_DNA"/>
</dbReference>
<organism evidence="3 4">
    <name type="scientific">Actinomadura chibensis</name>
    <dbReference type="NCBI Taxonomy" id="392828"/>
    <lineage>
        <taxon>Bacteria</taxon>
        <taxon>Bacillati</taxon>
        <taxon>Actinomycetota</taxon>
        <taxon>Actinomycetes</taxon>
        <taxon>Streptosporangiales</taxon>
        <taxon>Thermomonosporaceae</taxon>
        <taxon>Actinomadura</taxon>
    </lineage>
</organism>
<sequence length="263" mass="28189">MTQVTSNAPEGTPNWLDIGVPDIDRARAFYGEVFGWQFEDAGPEAGHYNMCKVRGLPVAGMMQNPDDQPDVYWWNVYFATDDCDASADRAADAGAEVVVPVMDVMGQGRMAVLKDPQGAQFGLWQGEAHPGSAIVNDPGSFVWNELATPDAGPAREFYGALFGYEFEPVPGMDYTVLKRPDGRYVGGIQGGSETVLGGGGAAVPSWLTYFSVEDADEAVRKVRASGGSVDAEPQDSPYGRSASVRDPFGVPFHVMKPAPEPES</sequence>
<dbReference type="InterPro" id="IPR037523">
    <property type="entry name" value="VOC_core"/>
</dbReference>
<dbReference type="Gene3D" id="3.10.180.10">
    <property type="entry name" value="2,3-Dihydroxybiphenyl 1,2-Dioxygenase, domain 1"/>
    <property type="match status" value="2"/>
</dbReference>
<evidence type="ECO:0000256" key="1">
    <source>
        <dbReference type="SAM" id="MobiDB-lite"/>
    </source>
</evidence>
<dbReference type="InterPro" id="IPR029068">
    <property type="entry name" value="Glyas_Bleomycin-R_OHBP_Dase"/>
</dbReference>
<keyword evidence="4" id="KW-1185">Reference proteome</keyword>
<dbReference type="PANTHER" id="PTHR33993:SF10">
    <property type="entry name" value="CONSERVED PROTEIN"/>
    <property type="match status" value="1"/>
</dbReference>